<reference evidence="9" key="1">
    <citation type="submission" date="2022-10" db="EMBL/GenBank/DDBJ databases">
        <title>Novel sulphate-reducing endosymbionts in the free-living metamonad Anaeramoeba.</title>
        <authorList>
            <person name="Jerlstrom-Hultqvist J."/>
            <person name="Cepicka I."/>
            <person name="Gallot-Lavallee L."/>
            <person name="Salas-Leiva D."/>
            <person name="Curtis B.A."/>
            <person name="Zahonova K."/>
            <person name="Pipaliya S."/>
            <person name="Dacks J."/>
            <person name="Roger A.J."/>
        </authorList>
    </citation>
    <scope>NUCLEOTIDE SEQUENCE</scope>
    <source>
        <strain evidence="9">BMAN</strain>
    </source>
</reference>
<dbReference type="AlphaFoldDB" id="A0A9Q0LCQ3"/>
<dbReference type="Proteomes" id="UP001149090">
    <property type="component" value="Unassembled WGS sequence"/>
</dbReference>
<dbReference type="OrthoDB" id="2130750at2759"/>
<evidence type="ECO:0000256" key="5">
    <source>
        <dbReference type="ARBA" id="ARBA00023054"/>
    </source>
</evidence>
<evidence type="ECO:0000256" key="4">
    <source>
        <dbReference type="ARBA" id="ARBA00023017"/>
    </source>
</evidence>
<keyword evidence="2" id="KW-0963">Cytoplasm</keyword>
<accession>A0A9Q0LCQ3</accession>
<dbReference type="Gene3D" id="2.30.30.190">
    <property type="entry name" value="CAP Gly-rich-like domain"/>
    <property type="match status" value="1"/>
</dbReference>
<evidence type="ECO:0000313" key="10">
    <source>
        <dbReference type="Proteomes" id="UP001149090"/>
    </source>
</evidence>
<evidence type="ECO:0000256" key="3">
    <source>
        <dbReference type="ARBA" id="ARBA00022701"/>
    </source>
</evidence>
<organism evidence="9 10">
    <name type="scientific">Anaeramoeba ignava</name>
    <name type="common">Anaerobic marine amoeba</name>
    <dbReference type="NCBI Taxonomy" id="1746090"/>
    <lineage>
        <taxon>Eukaryota</taxon>
        <taxon>Metamonada</taxon>
        <taxon>Anaeramoebidae</taxon>
        <taxon>Anaeramoeba</taxon>
    </lineage>
</organism>
<dbReference type="InterPro" id="IPR036859">
    <property type="entry name" value="CAP-Gly_dom_sf"/>
</dbReference>
<gene>
    <name evidence="9" type="ORF">M0811_02065</name>
</gene>
<evidence type="ECO:0000259" key="8">
    <source>
        <dbReference type="PROSITE" id="PS50245"/>
    </source>
</evidence>
<dbReference type="SUPFAM" id="SSF74924">
    <property type="entry name" value="Cap-Gly domain"/>
    <property type="match status" value="1"/>
</dbReference>
<name>A0A9Q0LCQ3_ANAIG</name>
<feature type="coiled-coil region" evidence="7">
    <location>
        <begin position="101"/>
        <end position="237"/>
    </location>
</feature>
<dbReference type="PROSITE" id="PS50245">
    <property type="entry name" value="CAP_GLY_2"/>
    <property type="match status" value="1"/>
</dbReference>
<protein>
    <submittedName>
        <fullName evidence="9">Protein nip100</fullName>
    </submittedName>
</protein>
<dbReference type="Pfam" id="PF01302">
    <property type="entry name" value="CAP_GLY"/>
    <property type="match status" value="1"/>
</dbReference>
<keyword evidence="3" id="KW-0493">Microtubule</keyword>
<dbReference type="EMBL" id="JAPDFW010000103">
    <property type="protein sequence ID" value="KAJ5069495.1"/>
    <property type="molecule type" value="Genomic_DNA"/>
</dbReference>
<evidence type="ECO:0000256" key="7">
    <source>
        <dbReference type="SAM" id="Coils"/>
    </source>
</evidence>
<sequence>MSYFNIGQKIFDSKKNSGIVKYIGKTSLGSGVWIGIELDEPLGKYDGTIKSKKYFDCKKNHGTFEKESLLKKIMEKKMKSKSKKSLPSIKSTMDSLSSQKITELNQLLDSEMKEIENLKLEAQQILSKSQTKLENIKITQQKMEENVSKKEENQKLKQLKQNLKNERNKRKELNQKMQILQIDEVEMEKELQEFKENIIQNQLLTENQIEELISKDIQELKNNKDFINEKNNFEKSTQIEKQPKNILENNQKFSILKLLYAQMNIEKTKKIDLDIQEKLGELLNQLSIIEKKLNIYN</sequence>
<dbReference type="SMART" id="SM01052">
    <property type="entry name" value="CAP_GLY"/>
    <property type="match status" value="1"/>
</dbReference>
<keyword evidence="4" id="KW-0243">Dynein</keyword>
<evidence type="ECO:0000256" key="1">
    <source>
        <dbReference type="ARBA" id="ARBA00004186"/>
    </source>
</evidence>
<dbReference type="PANTHER" id="PTHR18916:SF6">
    <property type="entry name" value="DYNACTIN SUBUNIT 1"/>
    <property type="match status" value="1"/>
</dbReference>
<comment type="subcellular location">
    <subcellularLocation>
        <location evidence="1">Cytoplasm</location>
        <location evidence="1">Cytoskeleton</location>
        <location evidence="1">Spindle</location>
    </subcellularLocation>
</comment>
<keyword evidence="6" id="KW-0206">Cytoskeleton</keyword>
<feature type="domain" description="CAP-Gly" evidence="8">
    <location>
        <begin position="24"/>
        <end position="66"/>
    </location>
</feature>
<dbReference type="PANTHER" id="PTHR18916">
    <property type="entry name" value="DYNACTIN 1-RELATED MICROTUBULE-BINDING"/>
    <property type="match status" value="1"/>
</dbReference>
<dbReference type="GO" id="GO:0030286">
    <property type="term" value="C:dynein complex"/>
    <property type="evidence" value="ECO:0007669"/>
    <property type="project" value="UniProtKB-KW"/>
</dbReference>
<evidence type="ECO:0000256" key="6">
    <source>
        <dbReference type="ARBA" id="ARBA00023212"/>
    </source>
</evidence>
<comment type="caution">
    <text evidence="9">The sequence shown here is derived from an EMBL/GenBank/DDBJ whole genome shotgun (WGS) entry which is preliminary data.</text>
</comment>
<keyword evidence="5 7" id="KW-0175">Coiled coil</keyword>
<evidence type="ECO:0000313" key="9">
    <source>
        <dbReference type="EMBL" id="KAJ5069495.1"/>
    </source>
</evidence>
<keyword evidence="10" id="KW-1185">Reference proteome</keyword>
<dbReference type="GO" id="GO:0005874">
    <property type="term" value="C:microtubule"/>
    <property type="evidence" value="ECO:0007669"/>
    <property type="project" value="UniProtKB-KW"/>
</dbReference>
<dbReference type="GO" id="GO:0005819">
    <property type="term" value="C:spindle"/>
    <property type="evidence" value="ECO:0007669"/>
    <property type="project" value="UniProtKB-SubCell"/>
</dbReference>
<evidence type="ECO:0000256" key="2">
    <source>
        <dbReference type="ARBA" id="ARBA00022490"/>
    </source>
</evidence>
<proteinExistence type="predicted"/>
<dbReference type="InterPro" id="IPR000938">
    <property type="entry name" value="CAP-Gly_domain"/>
</dbReference>